<feature type="transmembrane region" description="Helical" evidence="1">
    <location>
        <begin position="104"/>
        <end position="125"/>
    </location>
</feature>
<comment type="similarity">
    <text evidence="1">Belongs to the vitamin uptake transporter (VUT/ECF) (TC 2.A.88) family. Q precursor transporter subfamily.</text>
</comment>
<evidence type="ECO:0000256" key="1">
    <source>
        <dbReference type="HAMAP-Rule" id="MF_02088"/>
    </source>
</evidence>
<keyword evidence="1" id="KW-1133">Transmembrane helix</keyword>
<accession>A0A1G2BYP0</accession>
<feature type="transmembrane region" description="Helical" evidence="1">
    <location>
        <begin position="40"/>
        <end position="59"/>
    </location>
</feature>
<keyword evidence="1" id="KW-1003">Cell membrane</keyword>
<feature type="transmembrane region" description="Helical" evidence="1">
    <location>
        <begin position="146"/>
        <end position="170"/>
    </location>
</feature>
<evidence type="ECO:0000313" key="3">
    <source>
        <dbReference type="Proteomes" id="UP000177626"/>
    </source>
</evidence>
<comment type="caution">
    <text evidence="2">The sequence shown here is derived from an EMBL/GenBank/DDBJ whole genome shotgun (WGS) entry which is preliminary data.</text>
</comment>
<dbReference type="Pfam" id="PF02592">
    <property type="entry name" value="Vut_1"/>
    <property type="match status" value="1"/>
</dbReference>
<dbReference type="GO" id="GO:0022857">
    <property type="term" value="F:transmembrane transporter activity"/>
    <property type="evidence" value="ECO:0007669"/>
    <property type="project" value="UniProtKB-UniRule"/>
</dbReference>
<dbReference type="AlphaFoldDB" id="A0A1G2BYP0"/>
<feature type="transmembrane region" description="Helical" evidence="1">
    <location>
        <begin position="71"/>
        <end position="92"/>
    </location>
</feature>
<proteinExistence type="inferred from homology"/>
<dbReference type="HAMAP" id="MF_02088">
    <property type="entry name" value="Q_prec_transport"/>
    <property type="match status" value="1"/>
</dbReference>
<organism evidence="2 3">
    <name type="scientific">Candidatus Komeilibacteria bacterium RIFOXYC1_FULL_37_11</name>
    <dbReference type="NCBI Taxonomy" id="1798555"/>
    <lineage>
        <taxon>Bacteria</taxon>
        <taxon>Candidatus Komeiliibacteriota</taxon>
    </lineage>
</organism>
<gene>
    <name evidence="2" type="ORF">A2406_00415</name>
</gene>
<comment type="function">
    <text evidence="1">Involved in the import of queuosine (Q) precursors, required for Q precursor salvage.</text>
</comment>
<sequence length="213" mass="24575">MKNIFNITQDNKILFLQILFVTVMLLANILGIKIVNIGPVSTSVGIWLVPISFLITDILAEVKGKKFVSSLIWSTVLILIFSFLFIKLSIIAEPADRFSQTNGAFTTIFSSSSRIFIASIIAFILSQFHDIWAFEFWKRKTHGHWLWLRNNFSTIVSQFIDTVIFMFIAFYHMTPQFTAAFIWELIVPYYILKVILALIDTPFCYAGVKWLKK</sequence>
<feature type="transmembrane region" description="Helical" evidence="1">
    <location>
        <begin position="190"/>
        <end position="208"/>
    </location>
</feature>
<dbReference type="NCBIfam" id="TIGR00697">
    <property type="entry name" value="queuosine precursor transporter"/>
    <property type="match status" value="1"/>
</dbReference>
<dbReference type="Proteomes" id="UP000177626">
    <property type="component" value="Unassembled WGS sequence"/>
</dbReference>
<dbReference type="PANTHER" id="PTHR34300">
    <property type="entry name" value="QUEUOSINE PRECURSOR TRANSPORTER-RELATED"/>
    <property type="match status" value="1"/>
</dbReference>
<dbReference type="InterPro" id="IPR003744">
    <property type="entry name" value="YhhQ"/>
</dbReference>
<reference evidence="2 3" key="1">
    <citation type="journal article" date="2016" name="Nat. Commun.">
        <title>Thousands of microbial genomes shed light on interconnected biogeochemical processes in an aquifer system.</title>
        <authorList>
            <person name="Anantharaman K."/>
            <person name="Brown C.T."/>
            <person name="Hug L.A."/>
            <person name="Sharon I."/>
            <person name="Castelle C.J."/>
            <person name="Probst A.J."/>
            <person name="Thomas B.C."/>
            <person name="Singh A."/>
            <person name="Wilkins M.J."/>
            <person name="Karaoz U."/>
            <person name="Brodie E.L."/>
            <person name="Williams K.H."/>
            <person name="Hubbard S.S."/>
            <person name="Banfield J.F."/>
        </authorList>
    </citation>
    <scope>NUCLEOTIDE SEQUENCE [LARGE SCALE GENOMIC DNA]</scope>
</reference>
<keyword evidence="1" id="KW-0813">Transport</keyword>
<keyword evidence="1" id="KW-0812">Transmembrane</keyword>
<evidence type="ECO:0000313" key="2">
    <source>
        <dbReference type="EMBL" id="OGY94076.1"/>
    </source>
</evidence>
<feature type="transmembrane region" description="Helical" evidence="1">
    <location>
        <begin position="12"/>
        <end position="34"/>
    </location>
</feature>
<dbReference type="GO" id="GO:0005886">
    <property type="term" value="C:plasma membrane"/>
    <property type="evidence" value="ECO:0007669"/>
    <property type="project" value="UniProtKB-SubCell"/>
</dbReference>
<protein>
    <recommendedName>
        <fullName evidence="1">Probable queuosine precursor transporter</fullName>
        <shortName evidence="1">Q precursor transporter</shortName>
    </recommendedName>
</protein>
<dbReference type="PANTHER" id="PTHR34300:SF2">
    <property type="entry name" value="QUEUOSINE PRECURSOR TRANSPORTER-RELATED"/>
    <property type="match status" value="1"/>
</dbReference>
<comment type="subcellular location">
    <subcellularLocation>
        <location evidence="1">Cell membrane</location>
        <topology evidence="1">Multi-pass membrane protein</topology>
    </subcellularLocation>
</comment>
<name>A0A1G2BYP0_9BACT</name>
<keyword evidence="1" id="KW-0472">Membrane</keyword>
<dbReference type="EMBL" id="MHKQ01000013">
    <property type="protein sequence ID" value="OGY94076.1"/>
    <property type="molecule type" value="Genomic_DNA"/>
</dbReference>